<feature type="transmembrane region" description="Helical" evidence="1">
    <location>
        <begin position="162"/>
        <end position="187"/>
    </location>
</feature>
<feature type="transmembrane region" description="Helical" evidence="1">
    <location>
        <begin position="21"/>
        <end position="42"/>
    </location>
</feature>
<protein>
    <recommendedName>
        <fullName evidence="3">ABC-type transport system involved in multi-copper enzyme maturation, permease component</fullName>
    </recommendedName>
</protein>
<proteinExistence type="predicted"/>
<keyword evidence="1" id="KW-0472">Membrane</keyword>
<feature type="transmembrane region" description="Helical" evidence="1">
    <location>
        <begin position="194"/>
        <end position="212"/>
    </location>
</feature>
<evidence type="ECO:0000313" key="2">
    <source>
        <dbReference type="EMBL" id="VAX40918.1"/>
    </source>
</evidence>
<dbReference type="PANTHER" id="PTHR43471">
    <property type="entry name" value="ABC TRANSPORTER PERMEASE"/>
    <property type="match status" value="1"/>
</dbReference>
<keyword evidence="1" id="KW-0812">Transmembrane</keyword>
<feature type="transmembrane region" description="Helical" evidence="1">
    <location>
        <begin position="124"/>
        <end position="150"/>
    </location>
</feature>
<reference evidence="2" key="1">
    <citation type="submission" date="2018-06" db="EMBL/GenBank/DDBJ databases">
        <authorList>
            <person name="Zhirakovskaya E."/>
        </authorList>
    </citation>
    <scope>NUCLEOTIDE SEQUENCE</scope>
</reference>
<feature type="transmembrane region" description="Helical" evidence="1">
    <location>
        <begin position="77"/>
        <end position="103"/>
    </location>
</feature>
<accession>A0A3B1DXK3</accession>
<dbReference type="EMBL" id="UOGL01000493">
    <property type="protein sequence ID" value="VAX40918.1"/>
    <property type="molecule type" value="Genomic_DNA"/>
</dbReference>
<name>A0A3B1DXK3_9ZZZZ</name>
<dbReference type="Pfam" id="PF12679">
    <property type="entry name" value="ABC2_membrane_2"/>
    <property type="match status" value="1"/>
</dbReference>
<dbReference type="GO" id="GO:0005886">
    <property type="term" value="C:plasma membrane"/>
    <property type="evidence" value="ECO:0007669"/>
    <property type="project" value="UniProtKB-SubCell"/>
</dbReference>
<dbReference type="GO" id="GO:0140359">
    <property type="term" value="F:ABC-type transporter activity"/>
    <property type="evidence" value="ECO:0007669"/>
    <property type="project" value="InterPro"/>
</dbReference>
<dbReference type="AlphaFoldDB" id="A0A3B1DXK3"/>
<organism evidence="2">
    <name type="scientific">hydrothermal vent metagenome</name>
    <dbReference type="NCBI Taxonomy" id="652676"/>
    <lineage>
        <taxon>unclassified sequences</taxon>
        <taxon>metagenomes</taxon>
        <taxon>ecological metagenomes</taxon>
    </lineage>
</organism>
<evidence type="ECO:0000256" key="1">
    <source>
        <dbReference type="SAM" id="Phobius"/>
    </source>
</evidence>
<gene>
    <name evidence="2" type="ORF">MNBD_PLANCTO02-2271</name>
</gene>
<keyword evidence="1" id="KW-1133">Transmembrane helix</keyword>
<feature type="transmembrane region" description="Helical" evidence="1">
    <location>
        <begin position="327"/>
        <end position="347"/>
    </location>
</feature>
<evidence type="ECO:0008006" key="3">
    <source>
        <dbReference type="Google" id="ProtNLM"/>
    </source>
</evidence>
<sequence length="351" mass="39794">MNFRAISEIIKDTLRETLSSKVFYVLLVFSTLLAGAVCLFYIEDTSQGNFKHTTVSFAGKQLFASPNTTVKEVQANILVFIANSICGLFGLLTAIIITGSFVPRMFRSGTIELYLSRSVQRWEILLAKYIGGLSFVFFQACWLVGLLFFAFGIRSGIWTLDFLWAIPILTFLFAILYSFSVLMAVMWKNTAPTIFLTIAFWIVCGMLGKARAGVEAFIVMNERQEQSYTQLEESGFLSDERKEERDAFIETQQLMRTFRKWLLVANYILPPTTELDQVATALYSGKKTVQMPSVKKDIPVKKKTKEPSDPKSLEVELIDVEIAMMRPFLTCLGFITVCMGGASFLFYRKEF</sequence>